<dbReference type="AlphaFoldDB" id="A0AAV2M4G0"/>
<gene>
    <name evidence="1" type="ORF">KC01_LOCUS35201</name>
</gene>
<dbReference type="EMBL" id="OZ035828">
    <property type="protein sequence ID" value="CAL1608232.1"/>
    <property type="molecule type" value="Genomic_DNA"/>
</dbReference>
<organism evidence="1 2">
    <name type="scientific">Knipowitschia caucasica</name>
    <name type="common">Caucasian dwarf goby</name>
    <name type="synonym">Pomatoschistus caucasicus</name>
    <dbReference type="NCBI Taxonomy" id="637954"/>
    <lineage>
        <taxon>Eukaryota</taxon>
        <taxon>Metazoa</taxon>
        <taxon>Chordata</taxon>
        <taxon>Craniata</taxon>
        <taxon>Vertebrata</taxon>
        <taxon>Euteleostomi</taxon>
        <taxon>Actinopterygii</taxon>
        <taxon>Neopterygii</taxon>
        <taxon>Teleostei</taxon>
        <taxon>Neoteleostei</taxon>
        <taxon>Acanthomorphata</taxon>
        <taxon>Gobiaria</taxon>
        <taxon>Gobiiformes</taxon>
        <taxon>Gobioidei</taxon>
        <taxon>Gobiidae</taxon>
        <taxon>Gobiinae</taxon>
        <taxon>Knipowitschia</taxon>
    </lineage>
</organism>
<keyword evidence="2" id="KW-1185">Reference proteome</keyword>
<dbReference type="PANTHER" id="PTHR15829:SF15">
    <property type="entry name" value="RIPOR FAMILY MEMBER 3"/>
    <property type="match status" value="1"/>
</dbReference>
<accession>A0AAV2M4G0</accession>
<dbReference type="SUPFAM" id="SSF48371">
    <property type="entry name" value="ARM repeat"/>
    <property type="match status" value="1"/>
</dbReference>
<dbReference type="InterPro" id="IPR026136">
    <property type="entry name" value="RIPOR3"/>
</dbReference>
<proteinExistence type="predicted"/>
<dbReference type="InterPro" id="IPR016024">
    <property type="entry name" value="ARM-type_fold"/>
</dbReference>
<dbReference type="Proteomes" id="UP001497482">
    <property type="component" value="Chromosome 6"/>
</dbReference>
<dbReference type="PANTHER" id="PTHR15829">
    <property type="entry name" value="PROTEIN KINASE PKN/PRK1, EFFECTOR"/>
    <property type="match status" value="1"/>
</dbReference>
<name>A0AAV2M4G0_KNICA</name>
<evidence type="ECO:0000313" key="1">
    <source>
        <dbReference type="EMBL" id="CAL1608232.1"/>
    </source>
</evidence>
<protein>
    <submittedName>
        <fullName evidence="1">Uncharacterized protein</fullName>
    </submittedName>
</protein>
<sequence>MQANWTHSQLLQAVVYFTESLKSSNTQVQQFSCLALKCLKASESVDYIAELWRSANEDVRGAARETVLSFGKKGHTAFQRMDQIDCELQEEAYRNLETEITIL</sequence>
<dbReference type="Gene3D" id="1.25.10.10">
    <property type="entry name" value="Leucine-rich Repeat Variant"/>
    <property type="match status" value="1"/>
</dbReference>
<reference evidence="1 2" key="1">
    <citation type="submission" date="2024-04" db="EMBL/GenBank/DDBJ databases">
        <authorList>
            <person name="Waldvogel A.-M."/>
            <person name="Schoenle A."/>
        </authorList>
    </citation>
    <scope>NUCLEOTIDE SEQUENCE [LARGE SCALE GENOMIC DNA]</scope>
</reference>
<evidence type="ECO:0000313" key="2">
    <source>
        <dbReference type="Proteomes" id="UP001497482"/>
    </source>
</evidence>
<dbReference type="InterPro" id="IPR011989">
    <property type="entry name" value="ARM-like"/>
</dbReference>